<dbReference type="PANTHER" id="PTHR46082">
    <property type="entry name" value="ATP/GTP-BINDING PROTEIN-RELATED"/>
    <property type="match status" value="1"/>
</dbReference>
<feature type="region of interest" description="Disordered" evidence="1">
    <location>
        <begin position="706"/>
        <end position="738"/>
    </location>
</feature>
<reference evidence="4 5" key="1">
    <citation type="journal article" date="2018" name="IMA Fungus">
        <title>IMA Genome-F 9: Draft genome sequence of Annulohypoxylon stygium, Aspergillus mulundensis, Berkeleyomyces basicola (syn. Thielaviopsis basicola), Ceratocystis smalleyi, two Cercospora beticola strains, Coleophoma cylindrospora, Fusarium fracticaudum, Phialophora cf. hyalina, and Morchella septimelata.</title>
        <authorList>
            <person name="Wingfield B.D."/>
            <person name="Bills G.F."/>
            <person name="Dong Y."/>
            <person name="Huang W."/>
            <person name="Nel W.J."/>
            <person name="Swalarsk-Parry B.S."/>
            <person name="Vaghefi N."/>
            <person name="Wilken P.M."/>
            <person name="An Z."/>
            <person name="de Beer Z.W."/>
            <person name="De Vos L."/>
            <person name="Chen L."/>
            <person name="Duong T.A."/>
            <person name="Gao Y."/>
            <person name="Hammerbacher A."/>
            <person name="Kikkert J.R."/>
            <person name="Li Y."/>
            <person name="Li H."/>
            <person name="Li K."/>
            <person name="Li Q."/>
            <person name="Liu X."/>
            <person name="Ma X."/>
            <person name="Naidoo K."/>
            <person name="Pethybridge S.J."/>
            <person name="Sun J."/>
            <person name="Steenkamp E.T."/>
            <person name="van der Nest M.A."/>
            <person name="van Wyk S."/>
            <person name="Wingfield M.J."/>
            <person name="Xiong C."/>
            <person name="Yue Q."/>
            <person name="Zhang X."/>
        </authorList>
    </citation>
    <scope>NUCLEOTIDE SEQUENCE [LARGE SCALE GENOMIC DNA]</scope>
    <source>
        <strain evidence="4 5">BP5796</strain>
    </source>
</reference>
<proteinExistence type="predicted"/>
<dbReference type="Gene3D" id="3.40.50.1580">
    <property type="entry name" value="Nucleoside phosphorylase domain"/>
    <property type="match status" value="1"/>
</dbReference>
<dbReference type="EMBL" id="PDLN01000022">
    <property type="protein sequence ID" value="RDW57769.1"/>
    <property type="molecule type" value="Genomic_DNA"/>
</dbReference>
<dbReference type="InterPro" id="IPR002182">
    <property type="entry name" value="NB-ARC"/>
</dbReference>
<sequence>MAQPRTHKDYQIGVICALATEKAAMVAMLDETHPKLKKEIGDENEYTLGRIKAHNVVIACLPAGFMGNGPAAVVASNMQRSFHIKFSLMVGVGGGVWSKKHDIRLGDIVISQPRGTHSGVVQWDIGKATKGGVFERTGSLDKPPQVLLHALQELQVFDLTDGVDIEEHLSFMFTKKPRMRQTYRYQGADHDQLFEATYDHEGHETCDECDPMKIVQRKARDDSAPKIHFGNIASGNEVLKHGITRDKIAMEEDVICFEMEAAGLMDNFRCLVIRGICDYADSHKNKIWQPYAAATAAAFAKTFLGFVGVQEVVATSEPPRPIRKLPFGRNNKFVGRQSQLRRLLTILHDEDTDEDCQHIALVGLGGVGKTQIALECAFQLQTILPQLSVFWVRASDKTSFDNAYREIGQQLKIPGLEDDKADIKKLVKTRLSQNNAGRWLMIIDNADDFDIFYHRDNKDADVGSSALFEYLPYSTLGNILFTTRDREAATRYASFNVIDIDEMDDEESNELLRQSVPNKILLQDKESTTKLLQLLVNLPLAIMQAAAYLNAKTCTVSEYLRIYSESSNNVIQLLSKDFEDKRRYPDMKNPVATTWLISFQQIQIRNPLAAEYMAFCSCIEQQNIPRRLLPPAATLDQTEALGTLKAFGFIKERIGGSLYDMHRLVHTAMQNWLKLQTEWQIWNQRALKSTVVKNITQLRRVFTTSGQVRRGRGHEPADTTAERDSAWEGSPRYARKHE</sequence>
<keyword evidence="5" id="KW-1185">Reference proteome</keyword>
<feature type="domain" description="NB-ARC" evidence="2">
    <location>
        <begin position="340"/>
        <end position="517"/>
    </location>
</feature>
<dbReference type="SUPFAM" id="SSF53167">
    <property type="entry name" value="Purine and uridine phosphorylases"/>
    <property type="match status" value="1"/>
</dbReference>
<gene>
    <name evidence="4" type="ORF">BP5796_12570</name>
</gene>
<dbReference type="Pfam" id="PF01048">
    <property type="entry name" value="PNP_UDP_1"/>
    <property type="match status" value="1"/>
</dbReference>
<dbReference type="Pfam" id="PF00931">
    <property type="entry name" value="NB-ARC"/>
    <property type="match status" value="1"/>
</dbReference>
<protein>
    <submittedName>
        <fullName evidence="4">Uncharacterized protein</fullName>
    </submittedName>
</protein>
<evidence type="ECO:0000313" key="5">
    <source>
        <dbReference type="Proteomes" id="UP000256328"/>
    </source>
</evidence>
<feature type="compositionally biased region" description="Basic and acidic residues" evidence="1">
    <location>
        <begin position="713"/>
        <end position="726"/>
    </location>
</feature>
<evidence type="ECO:0000313" key="4">
    <source>
        <dbReference type="EMBL" id="RDW57769.1"/>
    </source>
</evidence>
<dbReference type="PANTHER" id="PTHR46082:SF11">
    <property type="entry name" value="AAA+ ATPASE DOMAIN-CONTAINING PROTEIN-RELATED"/>
    <property type="match status" value="1"/>
</dbReference>
<dbReference type="InterPro" id="IPR053137">
    <property type="entry name" value="NLR-like"/>
</dbReference>
<dbReference type="GO" id="GO:0003824">
    <property type="term" value="F:catalytic activity"/>
    <property type="evidence" value="ECO:0007669"/>
    <property type="project" value="InterPro"/>
</dbReference>
<name>A0A3D8Q7J5_9HELO</name>
<organism evidence="4 5">
    <name type="scientific">Coleophoma crateriformis</name>
    <dbReference type="NCBI Taxonomy" id="565419"/>
    <lineage>
        <taxon>Eukaryota</taxon>
        <taxon>Fungi</taxon>
        <taxon>Dikarya</taxon>
        <taxon>Ascomycota</taxon>
        <taxon>Pezizomycotina</taxon>
        <taxon>Leotiomycetes</taxon>
        <taxon>Helotiales</taxon>
        <taxon>Dermateaceae</taxon>
        <taxon>Coleophoma</taxon>
    </lineage>
</organism>
<dbReference type="Gene3D" id="3.40.50.300">
    <property type="entry name" value="P-loop containing nucleotide triphosphate hydrolases"/>
    <property type="match status" value="1"/>
</dbReference>
<dbReference type="SUPFAM" id="SSF52540">
    <property type="entry name" value="P-loop containing nucleoside triphosphate hydrolases"/>
    <property type="match status" value="1"/>
</dbReference>
<evidence type="ECO:0000256" key="1">
    <source>
        <dbReference type="SAM" id="MobiDB-lite"/>
    </source>
</evidence>
<dbReference type="InterPro" id="IPR000845">
    <property type="entry name" value="Nucleoside_phosphorylase_d"/>
</dbReference>
<dbReference type="InterPro" id="IPR035994">
    <property type="entry name" value="Nucleoside_phosphorylase_sf"/>
</dbReference>
<dbReference type="GO" id="GO:0043531">
    <property type="term" value="F:ADP binding"/>
    <property type="evidence" value="ECO:0007669"/>
    <property type="project" value="InterPro"/>
</dbReference>
<dbReference type="GO" id="GO:0009116">
    <property type="term" value="P:nucleoside metabolic process"/>
    <property type="evidence" value="ECO:0007669"/>
    <property type="project" value="InterPro"/>
</dbReference>
<dbReference type="InterPro" id="IPR027417">
    <property type="entry name" value="P-loop_NTPase"/>
</dbReference>
<dbReference type="AlphaFoldDB" id="A0A3D8Q7J5"/>
<evidence type="ECO:0000259" key="2">
    <source>
        <dbReference type="Pfam" id="PF00931"/>
    </source>
</evidence>
<dbReference type="OrthoDB" id="1577640at2759"/>
<evidence type="ECO:0000259" key="3">
    <source>
        <dbReference type="Pfam" id="PF01048"/>
    </source>
</evidence>
<dbReference type="Proteomes" id="UP000256328">
    <property type="component" value="Unassembled WGS sequence"/>
</dbReference>
<feature type="domain" description="Nucleoside phosphorylase" evidence="3">
    <location>
        <begin position="12"/>
        <end position="302"/>
    </location>
</feature>
<accession>A0A3D8Q7J5</accession>
<comment type="caution">
    <text evidence="4">The sequence shown here is derived from an EMBL/GenBank/DDBJ whole genome shotgun (WGS) entry which is preliminary data.</text>
</comment>